<dbReference type="GO" id="GO:0004479">
    <property type="term" value="F:methionyl-tRNA formyltransferase activity"/>
    <property type="evidence" value="ECO:0007669"/>
    <property type="project" value="UniProtKB-UniRule"/>
</dbReference>
<evidence type="ECO:0000256" key="7">
    <source>
        <dbReference type="ARBA" id="ARBA00048558"/>
    </source>
</evidence>
<evidence type="ECO:0000259" key="9">
    <source>
        <dbReference type="Pfam" id="PF00551"/>
    </source>
</evidence>
<sequence>MKILFAGTPIFAATALDAMLAASFPVDLVLTQPDRAAGRGLKMQASAVKQLAQQHNLPLLQPLSLKSAELEAQLHAATPDVMIVAAYGLILPATLLQIPRYGCINIHASLLPRWRGAAPIQRAILAGDQETGITIMQMDNGLDTGAILSRHPISIAPNETTATLHDKLAILGGTSIVATLQDLVGGKLTLTPQAETSASYAAKISKSEAAIDWTLNASHIERKIRAFNPYPGAFSSLAGNPIKIWQTSVVDPDSFSGMPGKIIHVASDGIAVACGHGTLRIEILQPAGGKKLTAAQFMAGHAFSIGDRFVSADKQV</sequence>
<evidence type="ECO:0000256" key="5">
    <source>
        <dbReference type="ARBA" id="ARBA00022679"/>
    </source>
</evidence>
<reference evidence="11 12" key="1">
    <citation type="submission" date="2016-10" db="EMBL/GenBank/DDBJ databases">
        <authorList>
            <person name="de Groot N.N."/>
        </authorList>
    </citation>
    <scope>NUCLEOTIDE SEQUENCE [LARGE SCALE GENOMIC DNA]</scope>
    <source>
        <strain evidence="11">1</strain>
    </source>
</reference>
<dbReference type="InterPro" id="IPR041711">
    <property type="entry name" value="Met-tRNA-FMT_N"/>
</dbReference>
<dbReference type="PANTHER" id="PTHR11138:SF5">
    <property type="entry name" value="METHIONYL-TRNA FORMYLTRANSFERASE, MITOCHONDRIAL"/>
    <property type="match status" value="1"/>
</dbReference>
<dbReference type="OrthoDB" id="9802815at2"/>
<evidence type="ECO:0000259" key="10">
    <source>
        <dbReference type="Pfam" id="PF02911"/>
    </source>
</evidence>
<dbReference type="FunFam" id="3.40.50.12230:FF:000001">
    <property type="entry name" value="Methionyl-tRNA formyltransferase"/>
    <property type="match status" value="1"/>
</dbReference>
<dbReference type="InterPro" id="IPR037022">
    <property type="entry name" value="Formyl_trans_C_sf"/>
</dbReference>
<comment type="function">
    <text evidence="1 8">Attaches a formyl group to the free amino group of methionyl-tRNA(fMet). The formyl group appears to play a dual role in the initiator identity of N-formylmethionyl-tRNA by promoting its recognition by IF2 and preventing the misappropriation of this tRNA by the elongation apparatus.</text>
</comment>
<dbReference type="HAMAP" id="MF_00182">
    <property type="entry name" value="Formyl_trans"/>
    <property type="match status" value="1"/>
</dbReference>
<evidence type="ECO:0000256" key="4">
    <source>
        <dbReference type="ARBA" id="ARBA00016014"/>
    </source>
</evidence>
<dbReference type="SUPFAM" id="SSF50486">
    <property type="entry name" value="FMT C-terminal domain-like"/>
    <property type="match status" value="1"/>
</dbReference>
<proteinExistence type="inferred from homology"/>
<dbReference type="EC" id="2.1.2.9" evidence="3 8"/>
<dbReference type="STRING" id="51642.NSMM_500064"/>
<dbReference type="Gene3D" id="3.10.25.10">
    <property type="entry name" value="Formyl transferase, C-terminal domain"/>
    <property type="match status" value="1"/>
</dbReference>
<dbReference type="SUPFAM" id="SSF53328">
    <property type="entry name" value="Formyltransferase"/>
    <property type="match status" value="1"/>
</dbReference>
<evidence type="ECO:0000313" key="12">
    <source>
        <dbReference type="Proteomes" id="UP000198729"/>
    </source>
</evidence>
<accession>A0A1G5SGF1</accession>
<dbReference type="InterPro" id="IPR005794">
    <property type="entry name" value="Fmt"/>
</dbReference>
<dbReference type="AlphaFoldDB" id="A0A1G5SGF1"/>
<feature type="domain" description="Formyl transferase N-terminal" evidence="9">
    <location>
        <begin position="1"/>
        <end position="177"/>
    </location>
</feature>
<dbReference type="EMBL" id="FMWO01000059">
    <property type="protein sequence ID" value="SCZ86264.1"/>
    <property type="molecule type" value="Genomic_DNA"/>
</dbReference>
<keyword evidence="12" id="KW-1185">Reference proteome</keyword>
<dbReference type="CDD" id="cd08646">
    <property type="entry name" value="FMT_core_Met-tRNA-FMT_N"/>
    <property type="match status" value="1"/>
</dbReference>
<evidence type="ECO:0000256" key="2">
    <source>
        <dbReference type="ARBA" id="ARBA00010699"/>
    </source>
</evidence>
<dbReference type="InterPro" id="IPR011034">
    <property type="entry name" value="Formyl_transferase-like_C_sf"/>
</dbReference>
<evidence type="ECO:0000256" key="3">
    <source>
        <dbReference type="ARBA" id="ARBA00012261"/>
    </source>
</evidence>
<evidence type="ECO:0000256" key="1">
    <source>
        <dbReference type="ARBA" id="ARBA00002606"/>
    </source>
</evidence>
<dbReference type="Pfam" id="PF02911">
    <property type="entry name" value="Formyl_trans_C"/>
    <property type="match status" value="1"/>
</dbReference>
<keyword evidence="6 8" id="KW-0648">Protein biosynthesis</keyword>
<dbReference type="RefSeq" id="WP_090287197.1">
    <property type="nucleotide sequence ID" value="NZ_FMWO01000059.1"/>
</dbReference>
<comment type="similarity">
    <text evidence="2 8">Belongs to the Fmt family.</text>
</comment>
<dbReference type="NCBIfam" id="TIGR00460">
    <property type="entry name" value="fmt"/>
    <property type="match status" value="1"/>
</dbReference>
<dbReference type="InterPro" id="IPR005793">
    <property type="entry name" value="Formyl_trans_C"/>
</dbReference>
<dbReference type="InterPro" id="IPR036477">
    <property type="entry name" value="Formyl_transf_N_sf"/>
</dbReference>
<dbReference type="Pfam" id="PF00551">
    <property type="entry name" value="Formyl_trans_N"/>
    <property type="match status" value="1"/>
</dbReference>
<dbReference type="PANTHER" id="PTHR11138">
    <property type="entry name" value="METHIONYL-TRNA FORMYLTRANSFERASE"/>
    <property type="match status" value="1"/>
</dbReference>
<evidence type="ECO:0000256" key="8">
    <source>
        <dbReference type="HAMAP-Rule" id="MF_00182"/>
    </source>
</evidence>
<dbReference type="Gene3D" id="3.40.50.170">
    <property type="entry name" value="Formyl transferase, N-terminal domain"/>
    <property type="match status" value="1"/>
</dbReference>
<evidence type="ECO:0000256" key="6">
    <source>
        <dbReference type="ARBA" id="ARBA00022917"/>
    </source>
</evidence>
<dbReference type="GO" id="GO:0005829">
    <property type="term" value="C:cytosol"/>
    <property type="evidence" value="ECO:0007669"/>
    <property type="project" value="TreeGrafter"/>
</dbReference>
<gene>
    <name evidence="8 11" type="primary">fmt</name>
    <name evidence="11" type="ORF">NSMM_500064</name>
</gene>
<dbReference type="InterPro" id="IPR044135">
    <property type="entry name" value="Met-tRNA-FMT_C"/>
</dbReference>
<organism evidence="11 12">
    <name type="scientific">Nitrosomonas mobilis</name>
    <dbReference type="NCBI Taxonomy" id="51642"/>
    <lineage>
        <taxon>Bacteria</taxon>
        <taxon>Pseudomonadati</taxon>
        <taxon>Pseudomonadota</taxon>
        <taxon>Betaproteobacteria</taxon>
        <taxon>Nitrosomonadales</taxon>
        <taxon>Nitrosomonadaceae</taxon>
        <taxon>Nitrosomonas</taxon>
    </lineage>
</organism>
<dbReference type="InterPro" id="IPR002376">
    <property type="entry name" value="Formyl_transf_N"/>
</dbReference>
<keyword evidence="5 8" id="KW-0808">Transferase</keyword>
<feature type="domain" description="Formyl transferase C-terminal" evidence="10">
    <location>
        <begin position="203"/>
        <end position="301"/>
    </location>
</feature>
<dbReference type="CDD" id="cd08704">
    <property type="entry name" value="Met_tRNA_FMT_C"/>
    <property type="match status" value="1"/>
</dbReference>
<comment type="catalytic activity">
    <reaction evidence="7 8">
        <text>L-methionyl-tRNA(fMet) + (6R)-10-formyltetrahydrofolate = N-formyl-L-methionyl-tRNA(fMet) + (6S)-5,6,7,8-tetrahydrofolate + H(+)</text>
        <dbReference type="Rhea" id="RHEA:24380"/>
        <dbReference type="Rhea" id="RHEA-COMP:9952"/>
        <dbReference type="Rhea" id="RHEA-COMP:9953"/>
        <dbReference type="ChEBI" id="CHEBI:15378"/>
        <dbReference type="ChEBI" id="CHEBI:57453"/>
        <dbReference type="ChEBI" id="CHEBI:78530"/>
        <dbReference type="ChEBI" id="CHEBI:78844"/>
        <dbReference type="ChEBI" id="CHEBI:195366"/>
        <dbReference type="EC" id="2.1.2.9"/>
    </reaction>
</comment>
<evidence type="ECO:0000313" key="11">
    <source>
        <dbReference type="EMBL" id="SCZ86264.1"/>
    </source>
</evidence>
<feature type="binding site" evidence="8">
    <location>
        <begin position="109"/>
        <end position="112"/>
    </location>
    <ligand>
        <name>(6S)-5,6,7,8-tetrahydrofolate</name>
        <dbReference type="ChEBI" id="CHEBI:57453"/>
    </ligand>
</feature>
<protein>
    <recommendedName>
        <fullName evidence="4 8">Methionyl-tRNA formyltransferase</fullName>
        <ecNumber evidence="3 8">2.1.2.9</ecNumber>
    </recommendedName>
</protein>
<dbReference type="Proteomes" id="UP000198729">
    <property type="component" value="Unassembled WGS sequence"/>
</dbReference>
<name>A0A1G5SGF1_9PROT</name>